<dbReference type="GO" id="GO:0000160">
    <property type="term" value="P:phosphorelay signal transduction system"/>
    <property type="evidence" value="ECO:0007669"/>
    <property type="project" value="InterPro"/>
</dbReference>
<keyword evidence="3" id="KW-0238">DNA-binding</keyword>
<dbReference type="SUPFAM" id="SSF52172">
    <property type="entry name" value="CheY-like"/>
    <property type="match status" value="1"/>
</dbReference>
<dbReference type="SUPFAM" id="SSF46894">
    <property type="entry name" value="C-terminal effector domain of the bipartite response regulators"/>
    <property type="match status" value="1"/>
</dbReference>
<gene>
    <name evidence="8" type="ORF">JGU71_09630</name>
</gene>
<dbReference type="SMART" id="SM00421">
    <property type="entry name" value="HTH_LUXR"/>
    <property type="match status" value="1"/>
</dbReference>
<dbReference type="PROSITE" id="PS50110">
    <property type="entry name" value="RESPONSE_REGULATORY"/>
    <property type="match status" value="1"/>
</dbReference>
<keyword evidence="9" id="KW-1185">Reference proteome</keyword>
<evidence type="ECO:0000256" key="1">
    <source>
        <dbReference type="ARBA" id="ARBA00022553"/>
    </source>
</evidence>
<keyword evidence="2" id="KW-0805">Transcription regulation</keyword>
<evidence type="ECO:0000256" key="2">
    <source>
        <dbReference type="ARBA" id="ARBA00023015"/>
    </source>
</evidence>
<organism evidence="8 9">
    <name type="scientific">Antrihabitans stalagmiti</name>
    <dbReference type="NCBI Taxonomy" id="2799499"/>
    <lineage>
        <taxon>Bacteria</taxon>
        <taxon>Bacillati</taxon>
        <taxon>Actinomycetota</taxon>
        <taxon>Actinomycetes</taxon>
        <taxon>Mycobacteriales</taxon>
        <taxon>Nocardiaceae</taxon>
        <taxon>Antrihabitans</taxon>
    </lineage>
</organism>
<dbReference type="CDD" id="cd17535">
    <property type="entry name" value="REC_NarL-like"/>
    <property type="match status" value="1"/>
</dbReference>
<dbReference type="PROSITE" id="PS50043">
    <property type="entry name" value="HTH_LUXR_2"/>
    <property type="match status" value="1"/>
</dbReference>
<dbReference type="EMBL" id="JAEMNV010000003">
    <property type="protein sequence ID" value="MBJ8339146.1"/>
    <property type="molecule type" value="Genomic_DNA"/>
</dbReference>
<dbReference type="PANTHER" id="PTHR43214:SF24">
    <property type="entry name" value="TRANSCRIPTIONAL REGULATORY PROTEIN NARL-RELATED"/>
    <property type="match status" value="1"/>
</dbReference>
<dbReference type="InterPro" id="IPR058245">
    <property type="entry name" value="NreC/VraR/RcsB-like_REC"/>
</dbReference>
<dbReference type="InterPro" id="IPR039420">
    <property type="entry name" value="WalR-like"/>
</dbReference>
<dbReference type="InterPro" id="IPR011006">
    <property type="entry name" value="CheY-like_superfamily"/>
</dbReference>
<feature type="domain" description="HTH luxR-type" evidence="6">
    <location>
        <begin position="153"/>
        <end position="218"/>
    </location>
</feature>
<dbReference type="PRINTS" id="PR00038">
    <property type="entry name" value="HTHLUXR"/>
</dbReference>
<evidence type="ECO:0000313" key="9">
    <source>
        <dbReference type="Proteomes" id="UP000655868"/>
    </source>
</evidence>
<evidence type="ECO:0000256" key="5">
    <source>
        <dbReference type="PROSITE-ProRule" id="PRU00169"/>
    </source>
</evidence>
<dbReference type="SMART" id="SM00448">
    <property type="entry name" value="REC"/>
    <property type="match status" value="1"/>
</dbReference>
<feature type="domain" description="Response regulatory" evidence="7">
    <location>
        <begin position="8"/>
        <end position="124"/>
    </location>
</feature>
<keyword evidence="4" id="KW-0804">Transcription</keyword>
<evidence type="ECO:0000259" key="7">
    <source>
        <dbReference type="PROSITE" id="PS50110"/>
    </source>
</evidence>
<name>A0A934NPQ1_9NOCA</name>
<feature type="modified residue" description="4-aspartylphosphate" evidence="5">
    <location>
        <position position="59"/>
    </location>
</feature>
<evidence type="ECO:0000256" key="3">
    <source>
        <dbReference type="ARBA" id="ARBA00023125"/>
    </source>
</evidence>
<proteinExistence type="predicted"/>
<dbReference type="InterPro" id="IPR001789">
    <property type="entry name" value="Sig_transdc_resp-reg_receiver"/>
</dbReference>
<dbReference type="AlphaFoldDB" id="A0A934NPQ1"/>
<dbReference type="CDD" id="cd06170">
    <property type="entry name" value="LuxR_C_like"/>
    <property type="match status" value="1"/>
</dbReference>
<dbReference type="GO" id="GO:0003677">
    <property type="term" value="F:DNA binding"/>
    <property type="evidence" value="ECO:0007669"/>
    <property type="project" value="UniProtKB-KW"/>
</dbReference>
<dbReference type="RefSeq" id="WP_199703860.1">
    <property type="nucleotide sequence ID" value="NZ_JAEMNV010000003.1"/>
</dbReference>
<evidence type="ECO:0000256" key="4">
    <source>
        <dbReference type="ARBA" id="ARBA00023163"/>
    </source>
</evidence>
<accession>A0A934NPQ1</accession>
<dbReference type="Proteomes" id="UP000655868">
    <property type="component" value="Unassembled WGS sequence"/>
</dbReference>
<dbReference type="PROSITE" id="PS00622">
    <property type="entry name" value="HTH_LUXR_1"/>
    <property type="match status" value="1"/>
</dbReference>
<dbReference type="Pfam" id="PF00072">
    <property type="entry name" value="Response_reg"/>
    <property type="match status" value="1"/>
</dbReference>
<dbReference type="Gene3D" id="3.40.50.2300">
    <property type="match status" value="1"/>
</dbReference>
<protein>
    <submittedName>
        <fullName evidence="8">Response regulator transcription factor</fullName>
    </submittedName>
</protein>
<keyword evidence="1 5" id="KW-0597">Phosphoprotein</keyword>
<evidence type="ECO:0000259" key="6">
    <source>
        <dbReference type="PROSITE" id="PS50043"/>
    </source>
</evidence>
<reference evidence="8" key="1">
    <citation type="submission" date="2020-12" db="EMBL/GenBank/DDBJ databases">
        <title>Antrihabitans popcorni sp. nov. and Antrihabitans auranticaus sp. nov., isolated from a larva cave.</title>
        <authorList>
            <person name="Lee S.D."/>
            <person name="Kim I.S."/>
        </authorList>
    </citation>
    <scope>NUCLEOTIDE SEQUENCE</scope>
    <source>
        <strain evidence="8">YC3-6</strain>
    </source>
</reference>
<evidence type="ECO:0000313" key="8">
    <source>
        <dbReference type="EMBL" id="MBJ8339146.1"/>
    </source>
</evidence>
<dbReference type="InterPro" id="IPR000792">
    <property type="entry name" value="Tscrpt_reg_LuxR_C"/>
</dbReference>
<sequence length="225" mass="24524">MSELELIRVLIVDDQELMRSALRMMVESQSDLVLAGEAADGHEAVAMVRSHRIDVALMDIRMPKLDGIQATATITAEQPSCRVIVLTTFDLDDYAFSAIRAGASGFLLKDARSEEIVDAVRTVHAGHGVIAPSTTRRLIEHVAELPNADSGRAAEVRAALTPRELDTFLEIATGDTNREIAMRLHLSEATIKTHVGHVLTKLCLRDRVQAVVLAYESGLVGPSHR</sequence>
<dbReference type="PANTHER" id="PTHR43214">
    <property type="entry name" value="TWO-COMPONENT RESPONSE REGULATOR"/>
    <property type="match status" value="1"/>
</dbReference>
<dbReference type="GO" id="GO:0006355">
    <property type="term" value="P:regulation of DNA-templated transcription"/>
    <property type="evidence" value="ECO:0007669"/>
    <property type="project" value="InterPro"/>
</dbReference>
<dbReference type="Pfam" id="PF00196">
    <property type="entry name" value="GerE"/>
    <property type="match status" value="1"/>
</dbReference>
<comment type="caution">
    <text evidence="8">The sequence shown here is derived from an EMBL/GenBank/DDBJ whole genome shotgun (WGS) entry which is preliminary data.</text>
</comment>
<dbReference type="InterPro" id="IPR016032">
    <property type="entry name" value="Sig_transdc_resp-reg_C-effctor"/>
</dbReference>